<dbReference type="AlphaFoldDB" id="A0AAV6NE11"/>
<protein>
    <recommendedName>
        <fullName evidence="2">Transposase MuDR plant domain-containing protein</fullName>
    </recommendedName>
</protein>
<name>A0AAV6NE11_9ROSI</name>
<accession>A0AAV6NE11</accession>
<feature type="domain" description="Transposase MuDR plant" evidence="2">
    <location>
        <begin position="312"/>
        <end position="378"/>
    </location>
</feature>
<dbReference type="PANTHER" id="PTHR31973">
    <property type="entry name" value="POLYPROTEIN, PUTATIVE-RELATED"/>
    <property type="match status" value="1"/>
</dbReference>
<feature type="non-terminal residue" evidence="3">
    <location>
        <position position="1"/>
    </location>
</feature>
<dbReference type="Pfam" id="PF03108">
    <property type="entry name" value="DBD_Tnp_Mut"/>
    <property type="match status" value="1"/>
</dbReference>
<dbReference type="Proteomes" id="UP000685013">
    <property type="component" value="Chromosome 7"/>
</dbReference>
<evidence type="ECO:0000313" key="3">
    <source>
        <dbReference type="EMBL" id="KAG6595146.1"/>
    </source>
</evidence>
<reference evidence="3 4" key="1">
    <citation type="journal article" date="2021" name="Hortic Res">
        <title>The domestication of Cucurbita argyrosperma as revealed by the genome of its wild relative.</title>
        <authorList>
            <person name="Barrera-Redondo J."/>
            <person name="Sanchez-de la Vega G."/>
            <person name="Aguirre-Liguori J.A."/>
            <person name="Castellanos-Morales G."/>
            <person name="Gutierrez-Guerrero Y.T."/>
            <person name="Aguirre-Dugua X."/>
            <person name="Aguirre-Planter E."/>
            <person name="Tenaillon M.I."/>
            <person name="Lira-Saade R."/>
            <person name="Eguiarte L.E."/>
        </authorList>
    </citation>
    <scope>NUCLEOTIDE SEQUENCE [LARGE SCALE GENOMIC DNA]</scope>
    <source>
        <strain evidence="3">JBR-2021</strain>
    </source>
</reference>
<dbReference type="PANTHER" id="PTHR31973:SF113">
    <property type="entry name" value="PROTEIN FAR1-RELATED SEQUENCE 5-LIKE"/>
    <property type="match status" value="1"/>
</dbReference>
<evidence type="ECO:0000313" key="4">
    <source>
        <dbReference type="Proteomes" id="UP000685013"/>
    </source>
</evidence>
<keyword evidence="1" id="KW-0732">Signal</keyword>
<proteinExistence type="predicted"/>
<organism evidence="3 4">
    <name type="scientific">Cucurbita argyrosperma subsp. sororia</name>
    <dbReference type="NCBI Taxonomy" id="37648"/>
    <lineage>
        <taxon>Eukaryota</taxon>
        <taxon>Viridiplantae</taxon>
        <taxon>Streptophyta</taxon>
        <taxon>Embryophyta</taxon>
        <taxon>Tracheophyta</taxon>
        <taxon>Spermatophyta</taxon>
        <taxon>Magnoliopsida</taxon>
        <taxon>eudicotyledons</taxon>
        <taxon>Gunneridae</taxon>
        <taxon>Pentapetalae</taxon>
        <taxon>rosids</taxon>
        <taxon>fabids</taxon>
        <taxon>Cucurbitales</taxon>
        <taxon>Cucurbitaceae</taxon>
        <taxon>Cucurbiteae</taxon>
        <taxon>Cucurbita</taxon>
    </lineage>
</organism>
<feature type="chain" id="PRO_5043338797" description="Transposase MuDR plant domain-containing protein" evidence="1">
    <location>
        <begin position="35"/>
        <end position="503"/>
    </location>
</feature>
<keyword evidence="4" id="KW-1185">Reference proteome</keyword>
<dbReference type="EMBL" id="JAGKQH010000007">
    <property type="protein sequence ID" value="KAG6595146.1"/>
    <property type="molecule type" value="Genomic_DNA"/>
</dbReference>
<comment type="caution">
    <text evidence="3">The sequence shown here is derived from an EMBL/GenBank/DDBJ whole genome shotgun (WGS) entry which is preliminary data.</text>
</comment>
<gene>
    <name evidence="3" type="ORF">SDJN03_11699</name>
</gene>
<sequence length="503" mass="57809">MVKRENQLHRHAAPVGFFLRRRLLLLLLLLHTRALDFSLVRMSPVRILVMYNGDWIFSENGFEFNGDKLKGIVVDEKITYTDLLDRVYDIVKVDRAEFVATMKCLYKAHVPTPPTEILDNEDVDFFIGENLVDDHGRRTPLCITIKRRESLNQGKEVHYPAPFDSGSVSNQTSGFVPTAQDSQFPPFLALTETEEQNTTAISCGPQEDLNCDDEMPNVVQHQHEDCNDNRERDNEVENVHMQNDTYGCSDEVHPHTSSNMSFDSLTVRNGRKSIQVYETPDPLNSSIQPCIYSEQLNVNVPKNLTIEQWTSNDTIAVGQSYPSKKDVQSKLSLMAIRENFEFKVRRSTRDLLFVICVDKGCKWRVRASKMNDSDCFLIRKFHNVHTCSTEKFHHNHHQASSWVVGQLIKSKFEEGASDYRPNDIIKDVEKQLGVTISYDKAWRAREIALRCLKISYDREKRSRGRPRKEKLVSTDKEPSLRLCGTCGGRGHNRKTCRSLIVLQ</sequence>
<dbReference type="InterPro" id="IPR004332">
    <property type="entry name" value="Transposase_MuDR"/>
</dbReference>
<evidence type="ECO:0000259" key="2">
    <source>
        <dbReference type="Pfam" id="PF03108"/>
    </source>
</evidence>
<feature type="signal peptide" evidence="1">
    <location>
        <begin position="1"/>
        <end position="34"/>
    </location>
</feature>
<evidence type="ECO:0000256" key="1">
    <source>
        <dbReference type="SAM" id="SignalP"/>
    </source>
</evidence>